<dbReference type="InterPro" id="IPR023296">
    <property type="entry name" value="Glyco_hydro_beta-prop_sf"/>
</dbReference>
<evidence type="ECO:0008006" key="3">
    <source>
        <dbReference type="Google" id="ProtNLM"/>
    </source>
</evidence>
<organism evidence="1 2">
    <name type="scientific">Cohnella ginsengisoli</name>
    <dbReference type="NCBI Taxonomy" id="425004"/>
    <lineage>
        <taxon>Bacteria</taxon>
        <taxon>Bacillati</taxon>
        <taxon>Bacillota</taxon>
        <taxon>Bacilli</taxon>
        <taxon>Bacillales</taxon>
        <taxon>Paenibacillaceae</taxon>
        <taxon>Cohnella</taxon>
    </lineage>
</organism>
<evidence type="ECO:0000313" key="2">
    <source>
        <dbReference type="Proteomes" id="UP001153387"/>
    </source>
</evidence>
<dbReference type="SUPFAM" id="SSF75005">
    <property type="entry name" value="Arabinanase/levansucrase/invertase"/>
    <property type="match status" value="1"/>
</dbReference>
<sequence length="131" mass="14558">MKVEEGMDFAAWRTDYKWGAPLIAASGLPGRFDSHGVDCPFVFYHRGRYMMTYVGFDGWGYQTGLAESDDLIHWRSLGTILCRGEGSEWERVGAAGTWLLKATNDLSELPRAQEGGREVLDGLSRVPGRGL</sequence>
<reference evidence="1 2" key="1">
    <citation type="submission" date="2022-10" db="EMBL/GenBank/DDBJ databases">
        <title>Comparative genomic analysis of Cohnella hashimotonis sp. nov., isolated from the International Space Station.</title>
        <authorList>
            <person name="Simpson A."/>
            <person name="Venkateswaran K."/>
        </authorList>
    </citation>
    <scope>NUCLEOTIDE SEQUENCE [LARGE SCALE GENOMIC DNA]</scope>
    <source>
        <strain evidence="1 2">DSM 18997</strain>
    </source>
</reference>
<evidence type="ECO:0000313" key="1">
    <source>
        <dbReference type="EMBL" id="MDG0792351.1"/>
    </source>
</evidence>
<dbReference type="AlphaFoldDB" id="A0A9X4QNA4"/>
<dbReference type="EMBL" id="JAPDHZ010000003">
    <property type="protein sequence ID" value="MDG0792351.1"/>
    <property type="molecule type" value="Genomic_DNA"/>
</dbReference>
<accession>A0A9X4QNA4</accession>
<proteinExistence type="predicted"/>
<dbReference type="Gene3D" id="2.115.10.20">
    <property type="entry name" value="Glycosyl hydrolase domain, family 43"/>
    <property type="match status" value="1"/>
</dbReference>
<keyword evidence="2" id="KW-1185">Reference proteome</keyword>
<gene>
    <name evidence="1" type="ORF">OMP38_16855</name>
</gene>
<dbReference type="RefSeq" id="WP_277566159.1">
    <property type="nucleotide sequence ID" value="NZ_JAPDHZ010000003.1"/>
</dbReference>
<protein>
    <recommendedName>
        <fullName evidence="3">Glycosyl hydrolase family 32 N-terminal domain-containing protein</fullName>
    </recommendedName>
</protein>
<comment type="caution">
    <text evidence="1">The sequence shown here is derived from an EMBL/GenBank/DDBJ whole genome shotgun (WGS) entry which is preliminary data.</text>
</comment>
<dbReference type="Proteomes" id="UP001153387">
    <property type="component" value="Unassembled WGS sequence"/>
</dbReference>
<name>A0A9X4QNA4_9BACL</name>